<comment type="caution">
    <text evidence="3">The sequence shown here is derived from an EMBL/GenBank/DDBJ whole genome shotgun (WGS) entry which is preliminary data.</text>
</comment>
<keyword evidence="1" id="KW-0732">Signal</keyword>
<dbReference type="SMART" id="SM00867">
    <property type="entry name" value="YceI"/>
    <property type="match status" value="1"/>
</dbReference>
<dbReference type="EMBL" id="DMAI01000186">
    <property type="protein sequence ID" value="HAE48113.1"/>
    <property type="molecule type" value="Genomic_DNA"/>
</dbReference>
<organism evidence="3 4">
    <name type="scientific">Tistrella mobilis</name>
    <dbReference type="NCBI Taxonomy" id="171437"/>
    <lineage>
        <taxon>Bacteria</taxon>
        <taxon>Pseudomonadati</taxon>
        <taxon>Pseudomonadota</taxon>
        <taxon>Alphaproteobacteria</taxon>
        <taxon>Geminicoccales</taxon>
        <taxon>Geminicoccaceae</taxon>
        <taxon>Tistrella</taxon>
    </lineage>
</organism>
<name>A0A3B9ILB2_9PROT</name>
<feature type="domain" description="Lipid/polyisoprenoid-binding YceI-like" evidence="2">
    <location>
        <begin position="48"/>
        <end position="211"/>
    </location>
</feature>
<dbReference type="InterPro" id="IPR007372">
    <property type="entry name" value="Lipid/polyisoprenoid-bd_YceI"/>
</dbReference>
<dbReference type="AlphaFoldDB" id="A0A3B9ILB2"/>
<evidence type="ECO:0000259" key="2">
    <source>
        <dbReference type="SMART" id="SM00867"/>
    </source>
</evidence>
<dbReference type="Gene3D" id="2.40.128.110">
    <property type="entry name" value="Lipid/polyisoprenoid-binding, YceI-like"/>
    <property type="match status" value="1"/>
</dbReference>
<dbReference type="SUPFAM" id="SSF101874">
    <property type="entry name" value="YceI-like"/>
    <property type="match status" value="1"/>
</dbReference>
<protein>
    <recommendedName>
        <fullName evidence="2">Lipid/polyisoprenoid-binding YceI-like domain-containing protein</fullName>
    </recommendedName>
</protein>
<dbReference type="RefSeq" id="WP_296716317.1">
    <property type="nucleotide sequence ID" value="NZ_JBBIAB010000003.1"/>
</dbReference>
<feature type="chain" id="PRO_5017811471" description="Lipid/polyisoprenoid-binding YceI-like domain-containing protein" evidence="1">
    <location>
        <begin position="33"/>
        <end position="214"/>
    </location>
</feature>
<dbReference type="Pfam" id="PF04264">
    <property type="entry name" value="YceI"/>
    <property type="match status" value="1"/>
</dbReference>
<proteinExistence type="predicted"/>
<evidence type="ECO:0000313" key="4">
    <source>
        <dbReference type="Proteomes" id="UP000257706"/>
    </source>
</evidence>
<dbReference type="PANTHER" id="PTHR34406:SF1">
    <property type="entry name" value="PROTEIN YCEI"/>
    <property type="match status" value="1"/>
</dbReference>
<accession>A0A3B9ILB2</accession>
<feature type="signal peptide" evidence="1">
    <location>
        <begin position="1"/>
        <end position="32"/>
    </location>
</feature>
<dbReference type="Proteomes" id="UP000257706">
    <property type="component" value="Unassembled WGS sequence"/>
</dbReference>
<dbReference type="InterPro" id="IPR036761">
    <property type="entry name" value="TTHA0802/YceI-like_sf"/>
</dbReference>
<gene>
    <name evidence="3" type="ORF">DCK97_11890</name>
</gene>
<evidence type="ECO:0000313" key="3">
    <source>
        <dbReference type="EMBL" id="HAE48113.1"/>
    </source>
</evidence>
<evidence type="ECO:0000256" key="1">
    <source>
        <dbReference type="SAM" id="SignalP"/>
    </source>
</evidence>
<sequence>MMKTVLSAAILSTGLGLSAGLGLGAVAVPAMAQQVPGAADPSRVAAGRYTADPAHTQITFTVDHFGFNAYRGIAGGASGTLQIDPADPSKASVAMEVPVDGLVTTSAELDEHLRSPDFFDMASHPTITFRSTAVEVDGLTAKITGDLTIRGVTRPVVLDARFTGAGINPMNQAATIGFEAETTIRRSDFGMTYIVPMVSDEVMLEIGAAFEAAS</sequence>
<dbReference type="PANTHER" id="PTHR34406">
    <property type="entry name" value="PROTEIN YCEI"/>
    <property type="match status" value="1"/>
</dbReference>
<reference evidence="3 4" key="1">
    <citation type="journal article" date="2018" name="Nat. Biotechnol.">
        <title>A standardized bacterial taxonomy based on genome phylogeny substantially revises the tree of life.</title>
        <authorList>
            <person name="Parks D.H."/>
            <person name="Chuvochina M."/>
            <person name="Waite D.W."/>
            <person name="Rinke C."/>
            <person name="Skarshewski A."/>
            <person name="Chaumeil P.A."/>
            <person name="Hugenholtz P."/>
        </authorList>
    </citation>
    <scope>NUCLEOTIDE SEQUENCE [LARGE SCALE GENOMIC DNA]</scope>
    <source>
        <strain evidence="3">UBA8739</strain>
    </source>
</reference>